<accession>A0A9Q1GNT6</accession>
<protein>
    <submittedName>
        <fullName evidence="1">Uncharacterized protein</fullName>
    </submittedName>
</protein>
<reference evidence="1" key="1">
    <citation type="submission" date="2022-04" db="EMBL/GenBank/DDBJ databases">
        <title>Carnegiea gigantea Genome sequencing and assembly v2.</title>
        <authorList>
            <person name="Copetti D."/>
            <person name="Sanderson M.J."/>
            <person name="Burquez A."/>
            <person name="Wojciechowski M.F."/>
        </authorList>
    </citation>
    <scope>NUCLEOTIDE SEQUENCE</scope>
    <source>
        <strain evidence="1">SGP5-SGP5p</strain>
        <tissue evidence="1">Aerial part</tissue>
    </source>
</reference>
<dbReference type="Proteomes" id="UP001153076">
    <property type="component" value="Unassembled WGS sequence"/>
</dbReference>
<dbReference type="EMBL" id="JAKOGI010002260">
    <property type="protein sequence ID" value="KAJ8422415.1"/>
    <property type="molecule type" value="Genomic_DNA"/>
</dbReference>
<sequence>MAFSCSLDTKAMAKYVTCHFAWDRCRVAFPPSPLPKDIQALCPTFTLAVAKEAAEYYELPKLPQVIFYAMILSETERLGILQGRALRPLPSLTSVRASSNRGSSCMVTAISKLDSVQRPNRGRVRSLIDKKRARRWSRRMRARPSRGRPPLRMAASRAFGNFPISSFLDPSSINTTSFSHIGCLSIHLSKGSSNKYRESDRYTYFPLSLWHSLLFTTLGRWLITSAWRLPHPLPEDFHALRPRFSLSEADGAAVDFELPEVVQVTLQAMLLTEAVELGMAHSFMAEGLKSARVGLRWSSLEVWMGCIDHVLSEAQLQRLTDEVEIRGPLDG</sequence>
<evidence type="ECO:0000313" key="2">
    <source>
        <dbReference type="Proteomes" id="UP001153076"/>
    </source>
</evidence>
<keyword evidence="2" id="KW-1185">Reference proteome</keyword>
<dbReference type="AlphaFoldDB" id="A0A9Q1GNT6"/>
<proteinExistence type="predicted"/>
<gene>
    <name evidence="1" type="ORF">Cgig2_023439</name>
</gene>
<name>A0A9Q1GNT6_9CARY</name>
<organism evidence="1 2">
    <name type="scientific">Carnegiea gigantea</name>
    <dbReference type="NCBI Taxonomy" id="171969"/>
    <lineage>
        <taxon>Eukaryota</taxon>
        <taxon>Viridiplantae</taxon>
        <taxon>Streptophyta</taxon>
        <taxon>Embryophyta</taxon>
        <taxon>Tracheophyta</taxon>
        <taxon>Spermatophyta</taxon>
        <taxon>Magnoliopsida</taxon>
        <taxon>eudicotyledons</taxon>
        <taxon>Gunneridae</taxon>
        <taxon>Pentapetalae</taxon>
        <taxon>Caryophyllales</taxon>
        <taxon>Cactineae</taxon>
        <taxon>Cactaceae</taxon>
        <taxon>Cactoideae</taxon>
        <taxon>Echinocereeae</taxon>
        <taxon>Carnegiea</taxon>
    </lineage>
</organism>
<comment type="caution">
    <text evidence="1">The sequence shown here is derived from an EMBL/GenBank/DDBJ whole genome shotgun (WGS) entry which is preliminary data.</text>
</comment>
<evidence type="ECO:0000313" key="1">
    <source>
        <dbReference type="EMBL" id="KAJ8422415.1"/>
    </source>
</evidence>